<gene>
    <name evidence="2" type="ORF">D6B99_08460</name>
    <name evidence="3" type="ORF">D6B99_16070</name>
</gene>
<feature type="domain" description="Tc1-like transposase DDE" evidence="1">
    <location>
        <begin position="13"/>
        <end position="149"/>
    </location>
</feature>
<proteinExistence type="predicted"/>
<dbReference type="EMBL" id="CP032489">
    <property type="protein sequence ID" value="AYD47635.1"/>
    <property type="molecule type" value="Genomic_DNA"/>
</dbReference>
<protein>
    <submittedName>
        <fullName evidence="2">IS630 family transposase</fullName>
    </submittedName>
</protein>
<dbReference type="Gene3D" id="3.30.420.10">
    <property type="entry name" value="Ribonuclease H-like superfamily/Ribonuclease H"/>
    <property type="match status" value="1"/>
</dbReference>
<evidence type="ECO:0000259" key="1">
    <source>
        <dbReference type="Pfam" id="PF13358"/>
    </source>
</evidence>
<reference evidence="2 4" key="1">
    <citation type="submission" date="2018-09" db="EMBL/GenBank/DDBJ databases">
        <title>Arachidicoccus sp. nov., a bacterium isolated from soil.</title>
        <authorList>
            <person name="Weon H.-Y."/>
            <person name="Kwon S.-W."/>
            <person name="Lee S.A."/>
        </authorList>
    </citation>
    <scope>NUCLEOTIDE SEQUENCE [LARGE SCALE GENOMIC DNA]</scope>
    <source>
        <strain evidence="2 4">KIS59-12</strain>
    </source>
</reference>
<evidence type="ECO:0000313" key="3">
    <source>
        <dbReference type="EMBL" id="AYD48995.1"/>
    </source>
</evidence>
<dbReference type="KEGG" id="ark:D6B99_16070"/>
<dbReference type="Pfam" id="PF13358">
    <property type="entry name" value="DDE_3"/>
    <property type="match status" value="1"/>
</dbReference>
<dbReference type="RefSeq" id="WP_119986971.1">
    <property type="nucleotide sequence ID" value="NZ_CP032489.1"/>
</dbReference>
<evidence type="ECO:0000313" key="4">
    <source>
        <dbReference type="Proteomes" id="UP000266118"/>
    </source>
</evidence>
<dbReference type="Proteomes" id="UP000266118">
    <property type="component" value="Chromosome"/>
</dbReference>
<dbReference type="InterPro" id="IPR038717">
    <property type="entry name" value="Tc1-like_DDE_dom"/>
</dbReference>
<dbReference type="InterPro" id="IPR036397">
    <property type="entry name" value="RNaseH_sf"/>
</dbReference>
<dbReference type="GO" id="GO:0003676">
    <property type="term" value="F:nucleic acid binding"/>
    <property type="evidence" value="ECO:0007669"/>
    <property type="project" value="InterPro"/>
</dbReference>
<dbReference type="EMBL" id="CP032489">
    <property type="protein sequence ID" value="AYD48995.1"/>
    <property type="molecule type" value="Genomic_DNA"/>
</dbReference>
<accession>A0A386HP76</accession>
<dbReference type="InterPro" id="IPR047655">
    <property type="entry name" value="Transpos_IS630-like"/>
</dbReference>
<organism evidence="2 4">
    <name type="scientific">Arachidicoccus soli</name>
    <dbReference type="NCBI Taxonomy" id="2341117"/>
    <lineage>
        <taxon>Bacteria</taxon>
        <taxon>Pseudomonadati</taxon>
        <taxon>Bacteroidota</taxon>
        <taxon>Chitinophagia</taxon>
        <taxon>Chitinophagales</taxon>
        <taxon>Chitinophagaceae</taxon>
        <taxon>Arachidicoccus</taxon>
    </lineage>
</organism>
<dbReference type="AlphaFoldDB" id="A0A386HP76"/>
<keyword evidence="4" id="KW-1185">Reference proteome</keyword>
<sequence>MLQTPLCFETVNLYFQDESRFGLFTRNGKALTALGVKPICAFHQVFKSLYLFGAFSPVNGDSFLLEMPFCNADSFQLYLDEFSKQNPNEFKIIVLDNGAFHKAKALKIPDNIAFIFLPPYSPELNPAENMWARFKRSFTNKLFKTLDEVSDFIGEFTKKLTPQSIQTTCAFEYAVSGINWTK</sequence>
<dbReference type="OrthoDB" id="671164at2"/>
<dbReference type="NCBIfam" id="NF033545">
    <property type="entry name" value="transpos_IS630"/>
    <property type="match status" value="1"/>
</dbReference>
<dbReference type="KEGG" id="ark:D6B99_08460"/>
<evidence type="ECO:0000313" key="2">
    <source>
        <dbReference type="EMBL" id="AYD47635.1"/>
    </source>
</evidence>
<name>A0A386HP76_9BACT</name>